<organism evidence="9">
    <name type="scientific">Anisakis simplex</name>
    <name type="common">Herring worm</name>
    <dbReference type="NCBI Taxonomy" id="6269"/>
    <lineage>
        <taxon>Eukaryota</taxon>
        <taxon>Metazoa</taxon>
        <taxon>Ecdysozoa</taxon>
        <taxon>Nematoda</taxon>
        <taxon>Chromadorea</taxon>
        <taxon>Rhabditida</taxon>
        <taxon>Spirurina</taxon>
        <taxon>Ascaridomorpha</taxon>
        <taxon>Ascaridoidea</taxon>
        <taxon>Anisakidae</taxon>
        <taxon>Anisakis</taxon>
        <taxon>Anisakis simplex complex</taxon>
    </lineage>
</organism>
<dbReference type="InterPro" id="IPR037272">
    <property type="entry name" value="SNS_sf"/>
</dbReference>
<dbReference type="GO" id="GO:0046872">
    <property type="term" value="F:metal ion binding"/>
    <property type="evidence" value="ECO:0007669"/>
    <property type="project" value="UniProtKB-KW"/>
</dbReference>
<dbReference type="AlphaFoldDB" id="A0A0M3J3P3"/>
<protein>
    <submittedName>
        <fullName evidence="9">ABC transmembrane type-1 domain-containing protein</fullName>
    </submittedName>
</protein>
<feature type="binding site" evidence="7">
    <location>
        <position position="218"/>
    </location>
    <ligand>
        <name>Na(+)</name>
        <dbReference type="ChEBI" id="CHEBI:29101"/>
        <label>1</label>
    </ligand>
</feature>
<dbReference type="WBParaSite" id="ASIM_0000215601-mRNA-1">
    <property type="protein sequence ID" value="ASIM_0000215601-mRNA-1"/>
    <property type="gene ID" value="ASIM_0000215601"/>
</dbReference>
<name>A0A0M3J3P3_ANISI</name>
<dbReference type="GO" id="GO:0005886">
    <property type="term" value="C:plasma membrane"/>
    <property type="evidence" value="ECO:0007669"/>
    <property type="project" value="TreeGrafter"/>
</dbReference>
<keyword evidence="4" id="KW-0769">Symport</keyword>
<dbReference type="SUPFAM" id="SSF161070">
    <property type="entry name" value="SNF-like"/>
    <property type="match status" value="1"/>
</dbReference>
<evidence type="ECO:0000256" key="5">
    <source>
        <dbReference type="ARBA" id="ARBA00022989"/>
    </source>
</evidence>
<dbReference type="GO" id="GO:0015179">
    <property type="term" value="F:L-amino acid transmembrane transporter activity"/>
    <property type="evidence" value="ECO:0007669"/>
    <property type="project" value="TreeGrafter"/>
</dbReference>
<keyword evidence="2" id="KW-0813">Transport</keyword>
<sequence>LGESPECFLNAHSISSPEAYFQLVDHYFSSQLIMNLVSAMKTFQNIVHDYRAIVSYCSIFIQNAYIYSYEVLNRTAQMYLDDDADRMTLISNNNNISYQSTALPLLALNTTLSYQQNDVDGLNDILNAALGPIQSHLALSLAIAWILVFFGVFKGIGSIGWAVTITATLPYLLLGMLLLRGVSLPGAQQGLAFLFKPKVEKLWSIPMWKSAAEQVFYSLGIDAGPLISMASFSRYRNNIYRDAVAVVIM</sequence>
<evidence type="ECO:0000256" key="1">
    <source>
        <dbReference type="ARBA" id="ARBA00004141"/>
    </source>
</evidence>
<evidence type="ECO:0000256" key="4">
    <source>
        <dbReference type="ARBA" id="ARBA00022847"/>
    </source>
</evidence>
<keyword evidence="7" id="KW-0479">Metal-binding</keyword>
<evidence type="ECO:0000256" key="3">
    <source>
        <dbReference type="ARBA" id="ARBA00022692"/>
    </source>
</evidence>
<evidence type="ECO:0000256" key="8">
    <source>
        <dbReference type="SAM" id="Phobius"/>
    </source>
</evidence>
<feature type="transmembrane region" description="Helical" evidence="8">
    <location>
        <begin position="136"/>
        <end position="153"/>
    </location>
</feature>
<evidence type="ECO:0000313" key="9">
    <source>
        <dbReference type="WBParaSite" id="ASIM_0000215601-mRNA-1"/>
    </source>
</evidence>
<dbReference type="GO" id="GO:0089718">
    <property type="term" value="P:amino acid import across plasma membrane"/>
    <property type="evidence" value="ECO:0007669"/>
    <property type="project" value="TreeGrafter"/>
</dbReference>
<dbReference type="GO" id="GO:0005283">
    <property type="term" value="F:amino acid:sodium symporter activity"/>
    <property type="evidence" value="ECO:0007669"/>
    <property type="project" value="TreeGrafter"/>
</dbReference>
<dbReference type="PROSITE" id="PS50267">
    <property type="entry name" value="NA_NEUROTRAN_SYMP_3"/>
    <property type="match status" value="1"/>
</dbReference>
<dbReference type="PANTHER" id="PTHR11616:SF324">
    <property type="entry name" value="SODIUM-DEPENDENT TRANSPORTER SNF-12"/>
    <property type="match status" value="1"/>
</dbReference>
<evidence type="ECO:0000256" key="7">
    <source>
        <dbReference type="PIRSR" id="PIRSR600175-1"/>
    </source>
</evidence>
<keyword evidence="7" id="KW-0915">Sodium</keyword>
<reference evidence="9" key="1">
    <citation type="submission" date="2017-02" db="UniProtKB">
        <authorList>
            <consortium name="WormBaseParasite"/>
        </authorList>
    </citation>
    <scope>IDENTIFICATION</scope>
</reference>
<dbReference type="InterPro" id="IPR000175">
    <property type="entry name" value="Na/ntran_symport"/>
</dbReference>
<keyword evidence="3 8" id="KW-0812">Transmembrane</keyword>
<accession>A0A0M3J3P3</accession>
<dbReference type="PANTHER" id="PTHR11616">
    <property type="entry name" value="SODIUM/CHLORIDE DEPENDENT TRANSPORTER"/>
    <property type="match status" value="1"/>
</dbReference>
<proteinExistence type="predicted"/>
<evidence type="ECO:0000256" key="2">
    <source>
        <dbReference type="ARBA" id="ARBA00022448"/>
    </source>
</evidence>
<evidence type="ECO:0000256" key="6">
    <source>
        <dbReference type="ARBA" id="ARBA00023136"/>
    </source>
</evidence>
<keyword evidence="6 8" id="KW-0472">Membrane</keyword>
<feature type="transmembrane region" description="Helical" evidence="8">
    <location>
        <begin position="159"/>
        <end position="179"/>
    </location>
</feature>
<keyword evidence="5 8" id="KW-1133">Transmembrane helix</keyword>
<comment type="subcellular location">
    <subcellularLocation>
        <location evidence="1">Membrane</location>
        <topology evidence="1">Multi-pass membrane protein</topology>
    </subcellularLocation>
</comment>
<dbReference type="Pfam" id="PF00209">
    <property type="entry name" value="SNF"/>
    <property type="match status" value="1"/>
</dbReference>